<evidence type="ECO:0000313" key="9">
    <source>
        <dbReference type="Proteomes" id="UP000007431"/>
    </source>
</evidence>
<keyword evidence="7" id="KW-0554">One-carbon metabolism</keyword>
<comment type="similarity">
    <text evidence="1 7">Belongs to the folylpolyglutamate synthase family.</text>
</comment>
<evidence type="ECO:0000256" key="2">
    <source>
        <dbReference type="ARBA" id="ARBA00022598"/>
    </source>
</evidence>
<dbReference type="GO" id="GO:0005739">
    <property type="term" value="C:mitochondrion"/>
    <property type="evidence" value="ECO:0007669"/>
    <property type="project" value="TreeGrafter"/>
</dbReference>
<dbReference type="NCBIfam" id="TIGR01499">
    <property type="entry name" value="folC"/>
    <property type="match status" value="1"/>
</dbReference>
<dbReference type="InParanoid" id="D8PW76"/>
<dbReference type="PIRSF" id="PIRSF001563">
    <property type="entry name" value="Folylpolyglu_synth"/>
    <property type="match status" value="1"/>
</dbReference>
<protein>
    <recommendedName>
        <fullName evidence="7">Dihydrofolate synthetase</fullName>
        <ecNumber evidence="7">6.3.2.12</ecNumber>
    </recommendedName>
</protein>
<dbReference type="STRING" id="578458.D8PW76"/>
<keyword evidence="5 7" id="KW-0067">ATP-binding</keyword>
<gene>
    <name evidence="8" type="ORF">SCHCODRAFT_74357</name>
</gene>
<dbReference type="InterPro" id="IPR018109">
    <property type="entry name" value="Folylpolyglutamate_synth_CS"/>
</dbReference>
<dbReference type="FunCoup" id="D8PW76">
    <property type="interactions" value="182"/>
</dbReference>
<evidence type="ECO:0000313" key="8">
    <source>
        <dbReference type="EMBL" id="EFJ00167.1"/>
    </source>
</evidence>
<comment type="catalytic activity">
    <reaction evidence="7">
        <text>7,8-dihydropteroate + L-glutamate + ATP = 7,8-dihydrofolate + ADP + phosphate + H(+)</text>
        <dbReference type="Rhea" id="RHEA:23584"/>
        <dbReference type="ChEBI" id="CHEBI:15378"/>
        <dbReference type="ChEBI" id="CHEBI:17839"/>
        <dbReference type="ChEBI" id="CHEBI:29985"/>
        <dbReference type="ChEBI" id="CHEBI:30616"/>
        <dbReference type="ChEBI" id="CHEBI:43474"/>
        <dbReference type="ChEBI" id="CHEBI:57451"/>
        <dbReference type="ChEBI" id="CHEBI:456216"/>
        <dbReference type="EC" id="6.3.2.12"/>
    </reaction>
</comment>
<dbReference type="Gene3D" id="3.90.190.20">
    <property type="entry name" value="Mur ligase, C-terminal domain"/>
    <property type="match status" value="1"/>
</dbReference>
<dbReference type="SUPFAM" id="SSF53244">
    <property type="entry name" value="MurD-like peptide ligases, peptide-binding domain"/>
    <property type="match status" value="1"/>
</dbReference>
<dbReference type="GO" id="GO:0046872">
    <property type="term" value="F:metal ion binding"/>
    <property type="evidence" value="ECO:0007669"/>
    <property type="project" value="UniProtKB-KW"/>
</dbReference>
<dbReference type="PROSITE" id="PS01012">
    <property type="entry name" value="FOLYLPOLYGLU_SYNT_2"/>
    <property type="match status" value="1"/>
</dbReference>
<dbReference type="Proteomes" id="UP000007431">
    <property type="component" value="Unassembled WGS sequence"/>
</dbReference>
<accession>D8PW76</accession>
<evidence type="ECO:0000256" key="1">
    <source>
        <dbReference type="ARBA" id="ARBA00008276"/>
    </source>
</evidence>
<dbReference type="OMA" id="NENYLVY"/>
<dbReference type="VEuPathDB" id="FungiDB:SCHCODRAFT_01269092"/>
<dbReference type="AlphaFoldDB" id="D8PW76"/>
<dbReference type="GO" id="GO:0004326">
    <property type="term" value="F:tetrahydrofolylpolyglutamate synthase activity"/>
    <property type="evidence" value="ECO:0007669"/>
    <property type="project" value="InterPro"/>
</dbReference>
<name>D8PW76_SCHCM</name>
<dbReference type="GO" id="GO:0006730">
    <property type="term" value="P:one-carbon metabolic process"/>
    <property type="evidence" value="ECO:0007669"/>
    <property type="project" value="UniProtKB-KW"/>
</dbReference>
<keyword evidence="3" id="KW-0479">Metal-binding</keyword>
<keyword evidence="4 7" id="KW-0547">Nucleotide-binding</keyword>
<proteinExistence type="inferred from homology"/>
<dbReference type="HOGENOM" id="CLU_015869_2_0_1"/>
<evidence type="ECO:0000256" key="3">
    <source>
        <dbReference type="ARBA" id="ARBA00022723"/>
    </source>
</evidence>
<sequence length="445" mass="47741">MSIDLSLDRIRLLAEHLPYTRPTIHIAGTNGKGSVSAITSSILSAARLSVGRFNSPHLVSIYDCIALNGKPVDAETYNRVRQEVETANASHGTRLSNFELLTLTALRIFEHAAVDVAVIEVGMGGRLDATNVISDDCVLVSALCAVDLDHQAFLGNTVEAIAREKAGIGRRGKPLVLGRQKHPEVLDAVKEVAEAGGIPLIVARSAREGGWNREVDATPSPLSDDFAGLPPRPFPLHGAHQLDNLGLATAIMSAARERKPEWSITAQAIADGVRSVSWPGRLSFHRIAIDGKKLTILVDGAHNPASAETLAQFVADELLGRCRGAERVTVNYILGLSHSPPKTPKQTLSALLPPRGPDGLQVDVNVALVPFTQPEGMPWVVHTPPEVMQEVVKELVPGADTFVSTESQPEALQQALRWVRAKGGITVLAGSLYLVADFYRLAQHV</sequence>
<evidence type="ECO:0000256" key="4">
    <source>
        <dbReference type="ARBA" id="ARBA00022741"/>
    </source>
</evidence>
<dbReference type="EC" id="6.3.2.12" evidence="7"/>
<keyword evidence="6" id="KW-0460">Magnesium</keyword>
<keyword evidence="2 7" id="KW-0436">Ligase</keyword>
<dbReference type="SUPFAM" id="SSF53623">
    <property type="entry name" value="MurD-like peptide ligases, catalytic domain"/>
    <property type="match status" value="1"/>
</dbReference>
<dbReference type="UniPathway" id="UPA00850"/>
<dbReference type="GO" id="GO:0008841">
    <property type="term" value="F:dihydrofolate synthase activity"/>
    <property type="evidence" value="ECO:0007669"/>
    <property type="project" value="UniProtKB-EC"/>
</dbReference>
<dbReference type="Gene3D" id="3.40.1190.10">
    <property type="entry name" value="Mur-like, catalytic domain"/>
    <property type="match status" value="1"/>
</dbReference>
<dbReference type="PANTHER" id="PTHR11136">
    <property type="entry name" value="FOLYLPOLYGLUTAMATE SYNTHASE-RELATED"/>
    <property type="match status" value="1"/>
</dbReference>
<reference evidence="8 9" key="1">
    <citation type="journal article" date="2010" name="Nat. Biotechnol.">
        <title>Genome sequence of the model mushroom Schizophyllum commune.</title>
        <authorList>
            <person name="Ohm R.A."/>
            <person name="de Jong J.F."/>
            <person name="Lugones L.G."/>
            <person name="Aerts A."/>
            <person name="Kothe E."/>
            <person name="Stajich J.E."/>
            <person name="de Vries R.P."/>
            <person name="Record E."/>
            <person name="Levasseur A."/>
            <person name="Baker S.E."/>
            <person name="Bartholomew K.A."/>
            <person name="Coutinho P.M."/>
            <person name="Erdmann S."/>
            <person name="Fowler T.J."/>
            <person name="Gathman A.C."/>
            <person name="Lombard V."/>
            <person name="Henrissat B."/>
            <person name="Knabe N."/>
            <person name="Kuees U."/>
            <person name="Lilly W.W."/>
            <person name="Lindquist E."/>
            <person name="Lucas S."/>
            <person name="Magnuson J.K."/>
            <person name="Piumi F."/>
            <person name="Raudaskoski M."/>
            <person name="Salamov A."/>
            <person name="Schmutz J."/>
            <person name="Schwarze F.W.M.R."/>
            <person name="vanKuyk P.A."/>
            <person name="Horton J.S."/>
            <person name="Grigoriev I.V."/>
            <person name="Woesten H.A.B."/>
        </authorList>
    </citation>
    <scope>NUCLEOTIDE SEQUENCE [LARGE SCALE GENOMIC DNA]</scope>
    <source>
        <strain evidence="9">H4-8 / FGSC 9210</strain>
    </source>
</reference>
<dbReference type="GO" id="GO:0005524">
    <property type="term" value="F:ATP binding"/>
    <property type="evidence" value="ECO:0007669"/>
    <property type="project" value="UniProtKB-KW"/>
</dbReference>
<keyword evidence="9" id="KW-1185">Reference proteome</keyword>
<dbReference type="InterPro" id="IPR036565">
    <property type="entry name" value="Mur-like_cat_sf"/>
</dbReference>
<comment type="pathway">
    <text evidence="7">Cofactor biosynthesis; tetrahydrofolylpolyglutamate biosynthesis.</text>
</comment>
<dbReference type="GO" id="GO:0005829">
    <property type="term" value="C:cytosol"/>
    <property type="evidence" value="ECO:0007669"/>
    <property type="project" value="TreeGrafter"/>
</dbReference>
<dbReference type="InterPro" id="IPR001645">
    <property type="entry name" value="Folylpolyglutamate_synth"/>
</dbReference>
<dbReference type="InterPro" id="IPR036615">
    <property type="entry name" value="Mur_ligase_C_dom_sf"/>
</dbReference>
<dbReference type="EMBL" id="GL377303">
    <property type="protein sequence ID" value="EFJ00167.1"/>
    <property type="molecule type" value="Genomic_DNA"/>
</dbReference>
<organism evidence="9">
    <name type="scientific">Schizophyllum commune (strain H4-8 / FGSC 9210)</name>
    <name type="common">Split gill fungus</name>
    <dbReference type="NCBI Taxonomy" id="578458"/>
    <lineage>
        <taxon>Eukaryota</taxon>
        <taxon>Fungi</taxon>
        <taxon>Dikarya</taxon>
        <taxon>Basidiomycota</taxon>
        <taxon>Agaricomycotina</taxon>
        <taxon>Agaricomycetes</taxon>
        <taxon>Agaricomycetidae</taxon>
        <taxon>Agaricales</taxon>
        <taxon>Schizophyllaceae</taxon>
        <taxon>Schizophyllum</taxon>
    </lineage>
</organism>
<evidence type="ECO:0000256" key="5">
    <source>
        <dbReference type="ARBA" id="ARBA00022840"/>
    </source>
</evidence>
<evidence type="ECO:0000256" key="6">
    <source>
        <dbReference type="ARBA" id="ARBA00022842"/>
    </source>
</evidence>
<dbReference type="eggNOG" id="KOG2525">
    <property type="taxonomic scope" value="Eukaryota"/>
</dbReference>
<evidence type="ECO:0000256" key="7">
    <source>
        <dbReference type="PIRNR" id="PIRNR001563"/>
    </source>
</evidence>
<dbReference type="PANTHER" id="PTHR11136:SF0">
    <property type="entry name" value="DIHYDROFOLATE SYNTHETASE-RELATED"/>
    <property type="match status" value="1"/>
</dbReference>